<dbReference type="KEGG" id="sgr:SGR_3084"/>
<name>B1W5B9_STRGG</name>
<dbReference type="HOGENOM" id="CLU_134369_3_0_11"/>
<evidence type="ECO:0000313" key="3">
    <source>
        <dbReference type="Proteomes" id="UP000001685"/>
    </source>
</evidence>
<sequence>MHERKTAMTSTRYDAVGSYAGAAGSDGFARLALKLDAVVTGLNGIAYLALATVLDSFFGVTTAVQYPVGAFLVLYSLGVLAVGTRTEINRTGLAAVVVANLVWVVASLVVAVSGALSPTGAGTVWIVLQSLTVGGFAALQYIGLKRM</sequence>
<organism evidence="2 3">
    <name type="scientific">Streptomyces griseus subsp. griseus (strain JCM 4626 / CBS 651.72 / NBRC 13350 / KCC S-0626 / ISP 5235)</name>
    <dbReference type="NCBI Taxonomy" id="455632"/>
    <lineage>
        <taxon>Bacteria</taxon>
        <taxon>Bacillati</taxon>
        <taxon>Actinomycetota</taxon>
        <taxon>Actinomycetes</taxon>
        <taxon>Kitasatosporales</taxon>
        <taxon>Streptomycetaceae</taxon>
        <taxon>Streptomyces</taxon>
    </lineage>
</organism>
<dbReference type="Proteomes" id="UP000001685">
    <property type="component" value="Chromosome"/>
</dbReference>
<feature type="transmembrane region" description="Helical" evidence="1">
    <location>
        <begin position="37"/>
        <end position="58"/>
    </location>
</feature>
<reference evidence="3" key="1">
    <citation type="journal article" date="2008" name="J. Bacteriol.">
        <title>Genome sequence of the streptomycin-producing microorganism Streptomyces griseus IFO 13350.</title>
        <authorList>
            <person name="Ohnishi Y."/>
            <person name="Ishikawa J."/>
            <person name="Hara H."/>
            <person name="Suzuki H."/>
            <person name="Ikenoya M."/>
            <person name="Ikeda H."/>
            <person name="Yamashita A."/>
            <person name="Hattori M."/>
            <person name="Horinouchi S."/>
        </authorList>
    </citation>
    <scope>NUCLEOTIDE SEQUENCE [LARGE SCALE GENOMIC DNA]</scope>
    <source>
        <strain evidence="3">JCM 4626 / NBRC 13350</strain>
    </source>
</reference>
<keyword evidence="1" id="KW-0812">Transmembrane</keyword>
<evidence type="ECO:0000313" key="2">
    <source>
        <dbReference type="EMBL" id="BAG19913.1"/>
    </source>
</evidence>
<evidence type="ECO:0000256" key="1">
    <source>
        <dbReference type="SAM" id="Phobius"/>
    </source>
</evidence>
<evidence type="ECO:0008006" key="4">
    <source>
        <dbReference type="Google" id="ProtNLM"/>
    </source>
</evidence>
<dbReference type="EMBL" id="AP009493">
    <property type="protein sequence ID" value="BAG19913.1"/>
    <property type="molecule type" value="Genomic_DNA"/>
</dbReference>
<keyword evidence="1" id="KW-0472">Membrane</keyword>
<feature type="transmembrane region" description="Helical" evidence="1">
    <location>
        <begin position="64"/>
        <end position="82"/>
    </location>
</feature>
<proteinExistence type="predicted"/>
<feature type="transmembrane region" description="Helical" evidence="1">
    <location>
        <begin position="122"/>
        <end position="144"/>
    </location>
</feature>
<gene>
    <name evidence="2" type="ordered locus">SGR_3084</name>
</gene>
<protein>
    <recommendedName>
        <fullName evidence="4">Integral membrane protein</fullName>
    </recommendedName>
</protein>
<keyword evidence="1" id="KW-1133">Transmembrane helix</keyword>
<dbReference type="eggNOG" id="ENOG50331CU">
    <property type="taxonomic scope" value="Bacteria"/>
</dbReference>
<accession>B1W5B9</accession>
<feature type="transmembrane region" description="Helical" evidence="1">
    <location>
        <begin position="94"/>
        <end position="116"/>
    </location>
</feature>
<dbReference type="AlphaFoldDB" id="B1W5B9"/>